<name>A0A4R4UZF3_9PSEU</name>
<evidence type="ECO:0000256" key="2">
    <source>
        <dbReference type="ARBA" id="ARBA00022801"/>
    </source>
</evidence>
<dbReference type="Gene3D" id="3.40.50.1820">
    <property type="entry name" value="alpha/beta hydrolase"/>
    <property type="match status" value="1"/>
</dbReference>
<evidence type="ECO:0000256" key="3">
    <source>
        <dbReference type="SAM" id="SignalP"/>
    </source>
</evidence>
<gene>
    <name evidence="5" type="ORF">E1161_06240</name>
</gene>
<evidence type="ECO:0000259" key="4">
    <source>
        <dbReference type="Pfam" id="PF00561"/>
    </source>
</evidence>
<dbReference type="PANTHER" id="PTHR43248">
    <property type="entry name" value="2-SUCCINYL-6-HYDROXY-2,4-CYCLOHEXADIENE-1-CARBOXYLATE SYNTHASE"/>
    <property type="match status" value="1"/>
</dbReference>
<proteinExistence type="inferred from homology"/>
<dbReference type="InterPro" id="IPR000073">
    <property type="entry name" value="AB_hydrolase_1"/>
</dbReference>
<feature type="signal peptide" evidence="3">
    <location>
        <begin position="1"/>
        <end position="23"/>
    </location>
</feature>
<evidence type="ECO:0000256" key="1">
    <source>
        <dbReference type="ARBA" id="ARBA00010088"/>
    </source>
</evidence>
<feature type="chain" id="PRO_5020671402" evidence="3">
    <location>
        <begin position="24"/>
        <end position="484"/>
    </location>
</feature>
<evidence type="ECO:0000313" key="5">
    <source>
        <dbReference type="EMBL" id="TDC94664.1"/>
    </source>
</evidence>
<organism evidence="5 6">
    <name type="scientific">Saccharopolyspora aridisoli</name>
    <dbReference type="NCBI Taxonomy" id="2530385"/>
    <lineage>
        <taxon>Bacteria</taxon>
        <taxon>Bacillati</taxon>
        <taxon>Actinomycetota</taxon>
        <taxon>Actinomycetes</taxon>
        <taxon>Pseudonocardiales</taxon>
        <taxon>Pseudonocardiaceae</taxon>
        <taxon>Saccharopolyspora</taxon>
    </lineage>
</organism>
<dbReference type="EMBL" id="SMKV01000006">
    <property type="protein sequence ID" value="TDC94664.1"/>
    <property type="molecule type" value="Genomic_DNA"/>
</dbReference>
<keyword evidence="2 5" id="KW-0378">Hydrolase</keyword>
<reference evidence="5 6" key="1">
    <citation type="submission" date="2019-03" db="EMBL/GenBank/DDBJ databases">
        <title>Draft genome sequences of novel Actinobacteria.</title>
        <authorList>
            <person name="Sahin N."/>
            <person name="Ay H."/>
            <person name="Saygin H."/>
        </authorList>
    </citation>
    <scope>NUCLEOTIDE SEQUENCE [LARGE SCALE GENOMIC DNA]</scope>
    <source>
        <strain evidence="5 6">16K404</strain>
    </source>
</reference>
<evidence type="ECO:0000313" key="6">
    <source>
        <dbReference type="Proteomes" id="UP000294744"/>
    </source>
</evidence>
<keyword evidence="6" id="KW-1185">Reference proteome</keyword>
<sequence length="484" mass="51851">MRRLLGALLAVGVTAGAAAPAYAEPALDWQPCAQNAEVECSTVRVPLDWANPHGEQIEIAVARRPATDPENRIGTLVHMPGGPGGTGVDPLVAANPFAPDLAARFDVVSFDPRGFGASHPVQCDPALIDQAPDPLPDGPEHFQRLLDHNRRASDDCRARSGAIVDHMDTASAARDIDAFRAALGEQQLNLYGISYGTLTGQMYAEQFPERVRSLVLDSVFDHSQDTAGFLVTQAEAAEDSFHEFAKWCDRDTACALHGEDVGAVYDELYERAEAGELQEPGGSGPMTPVELTRGAVGGFYGPSWHALAAELDALRDSAPISPAQHQEAVPNPAAAFCNDHRIEVDSAEHYAELFRRQQQAAPHVRAGVGGVVAPSCLGWRAPVQNPQHVPRIRTDAPVLILNALHDPATGYNWATTVDSHIEQATLLTYDGWGHGVYDRNRCTLDATHTYLIDGVMPAEGAHCPAVQPEVPAAASPVETPTAPW</sequence>
<keyword evidence="3" id="KW-0732">Signal</keyword>
<protein>
    <submittedName>
        <fullName evidence="5">Alpha/beta hydrolase</fullName>
    </submittedName>
</protein>
<dbReference type="SUPFAM" id="SSF53474">
    <property type="entry name" value="alpha/beta-Hydrolases"/>
    <property type="match status" value="1"/>
</dbReference>
<dbReference type="GO" id="GO:0016787">
    <property type="term" value="F:hydrolase activity"/>
    <property type="evidence" value="ECO:0007669"/>
    <property type="project" value="UniProtKB-KW"/>
</dbReference>
<comment type="similarity">
    <text evidence="1">Belongs to the peptidase S33 family.</text>
</comment>
<dbReference type="RefSeq" id="WP_132620545.1">
    <property type="nucleotide sequence ID" value="NZ_SMKV01000006.1"/>
</dbReference>
<dbReference type="PANTHER" id="PTHR43248:SF25">
    <property type="entry name" value="AB HYDROLASE-1 DOMAIN-CONTAINING PROTEIN-RELATED"/>
    <property type="match status" value="1"/>
</dbReference>
<dbReference type="InterPro" id="IPR029058">
    <property type="entry name" value="AB_hydrolase_fold"/>
</dbReference>
<dbReference type="Proteomes" id="UP000294744">
    <property type="component" value="Unassembled WGS sequence"/>
</dbReference>
<dbReference type="InterPro" id="IPR051601">
    <property type="entry name" value="Serine_prot/Carboxylest_S33"/>
</dbReference>
<dbReference type="AlphaFoldDB" id="A0A4R4UZF3"/>
<comment type="caution">
    <text evidence="5">The sequence shown here is derived from an EMBL/GenBank/DDBJ whole genome shotgun (WGS) entry which is preliminary data.</text>
</comment>
<feature type="domain" description="AB hydrolase-1" evidence="4">
    <location>
        <begin position="76"/>
        <end position="437"/>
    </location>
</feature>
<dbReference type="Pfam" id="PF00561">
    <property type="entry name" value="Abhydrolase_1"/>
    <property type="match status" value="1"/>
</dbReference>
<dbReference type="OrthoDB" id="4006962at2"/>
<accession>A0A4R4UZF3</accession>